<organism evidence="10 11">
    <name type="scientific">Sphingomonas jeddahensis</name>
    <dbReference type="NCBI Taxonomy" id="1915074"/>
    <lineage>
        <taxon>Bacteria</taxon>
        <taxon>Pseudomonadati</taxon>
        <taxon>Pseudomonadota</taxon>
        <taxon>Alphaproteobacteria</taxon>
        <taxon>Sphingomonadales</taxon>
        <taxon>Sphingomonadaceae</taxon>
        <taxon>Sphingomonas</taxon>
    </lineage>
</organism>
<dbReference type="SMART" id="SM00911">
    <property type="entry name" value="HWE_HK"/>
    <property type="match status" value="1"/>
</dbReference>
<evidence type="ECO:0000259" key="9">
    <source>
        <dbReference type="SMART" id="SM00911"/>
    </source>
</evidence>
<keyword evidence="5" id="KW-0547">Nucleotide-binding</keyword>
<dbReference type="InterPro" id="IPR011102">
    <property type="entry name" value="Sig_transdc_His_kinase_HWE"/>
</dbReference>
<evidence type="ECO:0000256" key="3">
    <source>
        <dbReference type="ARBA" id="ARBA00022553"/>
    </source>
</evidence>
<dbReference type="Proteomes" id="UP000188729">
    <property type="component" value="Unassembled WGS sequence"/>
</dbReference>
<evidence type="ECO:0000313" key="11">
    <source>
        <dbReference type="Proteomes" id="UP000188729"/>
    </source>
</evidence>
<feature type="region of interest" description="Disordered" evidence="8">
    <location>
        <begin position="252"/>
        <end position="271"/>
    </location>
</feature>
<dbReference type="GO" id="GO:0004673">
    <property type="term" value="F:protein histidine kinase activity"/>
    <property type="evidence" value="ECO:0007669"/>
    <property type="project" value="UniProtKB-EC"/>
</dbReference>
<keyword evidence="6 10" id="KW-0418">Kinase</keyword>
<comment type="catalytic activity">
    <reaction evidence="1">
        <text>ATP + protein L-histidine = ADP + protein N-phospho-L-histidine.</text>
        <dbReference type="EC" id="2.7.13.3"/>
    </reaction>
</comment>
<sequence length="271" mass="29625">MQEQDRPFTGPATAPDAGSLADVDAAARLDEADRTIRELRAALGAAAARERKLAHELQHRVRNILGVIRSIYRRSRANGASQDEFAEHFEGRLNAITRYEVNIAEIGHAGVELEDVIRDELLQVHSGPEHRLTIAGPAVRLRGKWLELIGLAVHELATNSIKFGALLHRGKLNVEWALRASREGQLLDLRWTEHGVPAVALAPRPSGFGREVIEQALPYELGATTMFEITPGGMACSIVLPLPPHDASASNNSINNDALLPSEWSDDDDQS</sequence>
<proteinExistence type="predicted"/>
<evidence type="ECO:0000256" key="1">
    <source>
        <dbReference type="ARBA" id="ARBA00000085"/>
    </source>
</evidence>
<dbReference type="Pfam" id="PF07536">
    <property type="entry name" value="HWE_HK"/>
    <property type="match status" value="1"/>
</dbReference>
<dbReference type="STRING" id="1915074.SPHI_17940"/>
<feature type="domain" description="Signal transduction histidine kinase HWE region" evidence="9">
    <location>
        <begin position="56"/>
        <end position="138"/>
    </location>
</feature>
<comment type="caution">
    <text evidence="10">The sequence shown here is derived from an EMBL/GenBank/DDBJ whole genome shotgun (WGS) entry which is preliminary data.</text>
</comment>
<dbReference type="EMBL" id="MPSB01000007">
    <property type="protein sequence ID" value="ONF95868.1"/>
    <property type="molecule type" value="Genomic_DNA"/>
</dbReference>
<evidence type="ECO:0000256" key="8">
    <source>
        <dbReference type="SAM" id="MobiDB-lite"/>
    </source>
</evidence>
<dbReference type="PANTHER" id="PTHR41523">
    <property type="entry name" value="TWO-COMPONENT SYSTEM SENSOR PROTEIN"/>
    <property type="match status" value="1"/>
</dbReference>
<keyword evidence="7" id="KW-0067">ATP-binding</keyword>
<dbReference type="RefSeq" id="WP_076744577.1">
    <property type="nucleotide sequence ID" value="NZ_MPSB01000007.1"/>
</dbReference>
<name>A0A1V2EU85_9SPHN</name>
<dbReference type="GO" id="GO:0005524">
    <property type="term" value="F:ATP binding"/>
    <property type="evidence" value="ECO:0007669"/>
    <property type="project" value="UniProtKB-KW"/>
</dbReference>
<dbReference type="AlphaFoldDB" id="A0A1V2EU85"/>
<dbReference type="PANTHER" id="PTHR41523:SF7">
    <property type="entry name" value="HISTIDINE KINASE"/>
    <property type="match status" value="1"/>
</dbReference>
<keyword evidence="3" id="KW-0597">Phosphoprotein</keyword>
<reference evidence="10 11" key="1">
    <citation type="submission" date="2016-11" db="EMBL/GenBank/DDBJ databases">
        <title>Genome sequence of Sphingomonas jeddahensis G39.</title>
        <authorList>
            <person name="Poehlein A."/>
            <person name="Wuebbeler J.H."/>
            <person name="Steinbuechel A."/>
            <person name="Daniel R."/>
        </authorList>
    </citation>
    <scope>NUCLEOTIDE SEQUENCE [LARGE SCALE GENOMIC DNA]</scope>
    <source>
        <strain evidence="10 11">G39</strain>
    </source>
</reference>
<evidence type="ECO:0000256" key="6">
    <source>
        <dbReference type="ARBA" id="ARBA00022777"/>
    </source>
</evidence>
<evidence type="ECO:0000313" key="10">
    <source>
        <dbReference type="EMBL" id="ONF95868.1"/>
    </source>
</evidence>
<gene>
    <name evidence="10" type="ORF">SPHI_17940</name>
</gene>
<protein>
    <recommendedName>
        <fullName evidence="2">histidine kinase</fullName>
        <ecNumber evidence="2">2.7.13.3</ecNumber>
    </recommendedName>
</protein>
<evidence type="ECO:0000256" key="5">
    <source>
        <dbReference type="ARBA" id="ARBA00022741"/>
    </source>
</evidence>
<evidence type="ECO:0000256" key="4">
    <source>
        <dbReference type="ARBA" id="ARBA00022679"/>
    </source>
</evidence>
<keyword evidence="4 10" id="KW-0808">Transferase</keyword>
<dbReference type="OrthoDB" id="9816309at2"/>
<keyword evidence="11" id="KW-1185">Reference proteome</keyword>
<evidence type="ECO:0000256" key="7">
    <source>
        <dbReference type="ARBA" id="ARBA00022840"/>
    </source>
</evidence>
<evidence type="ECO:0000256" key="2">
    <source>
        <dbReference type="ARBA" id="ARBA00012438"/>
    </source>
</evidence>
<dbReference type="EC" id="2.7.13.3" evidence="2"/>
<accession>A0A1V2EU85</accession>